<proteinExistence type="predicted"/>
<name>F0F798_9BACT</name>
<keyword evidence="2" id="KW-1185">Reference proteome</keyword>
<dbReference type="Proteomes" id="UP000005697">
    <property type="component" value="Unassembled WGS sequence"/>
</dbReference>
<evidence type="ECO:0000313" key="2">
    <source>
        <dbReference type="Proteomes" id="UP000005697"/>
    </source>
</evidence>
<accession>F0F798</accession>
<comment type="caution">
    <text evidence="1">The sequence shown here is derived from an EMBL/GenBank/DDBJ whole genome shotgun (WGS) entry which is preliminary data.</text>
</comment>
<organism evidence="1 2">
    <name type="scientific">Prevotella multiformis DSM 16608</name>
    <dbReference type="NCBI Taxonomy" id="888743"/>
    <lineage>
        <taxon>Bacteria</taxon>
        <taxon>Pseudomonadati</taxon>
        <taxon>Bacteroidota</taxon>
        <taxon>Bacteroidia</taxon>
        <taxon>Bacteroidales</taxon>
        <taxon>Prevotellaceae</taxon>
        <taxon>Prevotella</taxon>
    </lineage>
</organism>
<gene>
    <name evidence="1" type="ORF">HMPREF9141_1465</name>
</gene>
<dbReference type="STRING" id="888743.HMPREF9141_1465"/>
<protein>
    <submittedName>
        <fullName evidence="1">Uncharacterized protein</fullName>
    </submittedName>
</protein>
<reference evidence="1 2" key="1">
    <citation type="submission" date="2011-01" db="EMBL/GenBank/DDBJ databases">
        <authorList>
            <person name="Muzny D."/>
            <person name="Qin X."/>
            <person name="Deng J."/>
            <person name="Jiang H."/>
            <person name="Liu Y."/>
            <person name="Qu J."/>
            <person name="Song X.-Z."/>
            <person name="Zhang L."/>
            <person name="Thornton R."/>
            <person name="Coyle M."/>
            <person name="Francisco L."/>
            <person name="Jackson L."/>
            <person name="Javaid M."/>
            <person name="Korchina V."/>
            <person name="Kovar C."/>
            <person name="Mata R."/>
            <person name="Mathew T."/>
            <person name="Ngo R."/>
            <person name="Nguyen L."/>
            <person name="Nguyen N."/>
            <person name="Okwuonu G."/>
            <person name="Ongeri F."/>
            <person name="Pham C."/>
            <person name="Simmons D."/>
            <person name="Wilczek-Boney K."/>
            <person name="Hale W."/>
            <person name="Jakkamsetti A."/>
            <person name="Pham P."/>
            <person name="Ruth R."/>
            <person name="San Lucas F."/>
            <person name="Warren J."/>
            <person name="Zhang J."/>
            <person name="Zhao Z."/>
            <person name="Zhou C."/>
            <person name="Zhu D."/>
            <person name="Lee S."/>
            <person name="Bess C."/>
            <person name="Blankenburg K."/>
            <person name="Forbes L."/>
            <person name="Fu Q."/>
            <person name="Gubbala S."/>
            <person name="Hirani K."/>
            <person name="Jayaseelan J.C."/>
            <person name="Lara F."/>
            <person name="Munidasa M."/>
            <person name="Palculict T."/>
            <person name="Patil S."/>
            <person name="Pu L.-L."/>
            <person name="Saada N."/>
            <person name="Tang L."/>
            <person name="Weissenberger G."/>
            <person name="Zhu Y."/>
            <person name="Hemphill L."/>
            <person name="Shang Y."/>
            <person name="Youmans B."/>
            <person name="Ayvaz T."/>
            <person name="Ross M."/>
            <person name="Santibanez J."/>
            <person name="Aqrawi P."/>
            <person name="Gross S."/>
            <person name="Joshi V."/>
            <person name="Fowler G."/>
            <person name="Nazareth L."/>
            <person name="Reid J."/>
            <person name="Worley K."/>
            <person name="Petrosino J."/>
            <person name="Highlander S."/>
            <person name="Gibbs R."/>
        </authorList>
    </citation>
    <scope>NUCLEOTIDE SEQUENCE [LARGE SCALE GENOMIC DNA]</scope>
    <source>
        <strain evidence="1 2">DSM 16608</strain>
    </source>
</reference>
<evidence type="ECO:0000313" key="1">
    <source>
        <dbReference type="EMBL" id="EGC19980.1"/>
    </source>
</evidence>
<dbReference type="AlphaFoldDB" id="F0F798"/>
<dbReference type="EMBL" id="AEWX01000021">
    <property type="protein sequence ID" value="EGC19980.1"/>
    <property type="molecule type" value="Genomic_DNA"/>
</dbReference>
<dbReference type="HOGENOM" id="CLU_3203556_0_0_10"/>
<sequence length="45" mass="5299">MFASFRNPSSFFSARTRVEDENLRQRLNAITPPQVYEKQMTYIGT</sequence>